<comment type="subcellular location">
    <subcellularLocation>
        <location evidence="1">Cell membrane</location>
        <topology evidence="1">Multi-pass membrane protein</topology>
    </subcellularLocation>
</comment>
<keyword evidence="2" id="KW-1003">Cell membrane</keyword>
<evidence type="ECO:0000256" key="1">
    <source>
        <dbReference type="ARBA" id="ARBA00004651"/>
    </source>
</evidence>
<gene>
    <name evidence="7" type="ORF">UFOPK1639_00173</name>
</gene>
<feature type="transmembrane region" description="Helical" evidence="6">
    <location>
        <begin position="69"/>
        <end position="90"/>
    </location>
</feature>
<evidence type="ECO:0000256" key="5">
    <source>
        <dbReference type="ARBA" id="ARBA00023136"/>
    </source>
</evidence>
<keyword evidence="4 6" id="KW-1133">Transmembrane helix</keyword>
<name>A0A6J6D1S6_9ZZZZ</name>
<dbReference type="EMBL" id="CAEZTH010000010">
    <property type="protein sequence ID" value="CAB4557336.1"/>
    <property type="molecule type" value="Genomic_DNA"/>
</dbReference>
<organism evidence="7">
    <name type="scientific">freshwater metagenome</name>
    <dbReference type="NCBI Taxonomy" id="449393"/>
    <lineage>
        <taxon>unclassified sequences</taxon>
        <taxon>metagenomes</taxon>
        <taxon>ecological metagenomes</taxon>
    </lineage>
</organism>
<evidence type="ECO:0000256" key="6">
    <source>
        <dbReference type="SAM" id="Phobius"/>
    </source>
</evidence>
<feature type="transmembrane region" description="Helical" evidence="6">
    <location>
        <begin position="38"/>
        <end position="63"/>
    </location>
</feature>
<dbReference type="GO" id="GO:0005886">
    <property type="term" value="C:plasma membrane"/>
    <property type="evidence" value="ECO:0007669"/>
    <property type="project" value="UniProtKB-SubCell"/>
</dbReference>
<keyword evidence="3 6" id="KW-0812">Transmembrane</keyword>
<accession>A0A6J6D1S6</accession>
<feature type="transmembrane region" description="Helical" evidence="6">
    <location>
        <begin position="111"/>
        <end position="135"/>
    </location>
</feature>
<dbReference type="GO" id="GO:0015171">
    <property type="term" value="F:amino acid transmembrane transporter activity"/>
    <property type="evidence" value="ECO:0007669"/>
    <property type="project" value="TreeGrafter"/>
</dbReference>
<sequence length="206" mass="21684">MDLFVTGTFAGLALAIPLGPMAILLISTTIKHGRGIGFFGALAMATVDLCYAAVVFAFGNLAISLLTDWLFPMRLAGSLILTIVAVRIFVAARRSSALNLSSDPIAKPTRLATFAKFFGLTVLNPATAFYFVGITPSVAELASAGDLIVGIGLFAIGVFVGSLVWQFGLVFAATITSKFTNHKVQQGIQFAGALLILVLAIFLILR</sequence>
<dbReference type="Pfam" id="PF01810">
    <property type="entry name" value="LysE"/>
    <property type="match status" value="1"/>
</dbReference>
<feature type="transmembrane region" description="Helical" evidence="6">
    <location>
        <begin position="187"/>
        <end position="205"/>
    </location>
</feature>
<feature type="transmembrane region" description="Helical" evidence="6">
    <location>
        <begin position="147"/>
        <end position="175"/>
    </location>
</feature>
<proteinExistence type="predicted"/>
<evidence type="ECO:0000256" key="4">
    <source>
        <dbReference type="ARBA" id="ARBA00022989"/>
    </source>
</evidence>
<evidence type="ECO:0000256" key="2">
    <source>
        <dbReference type="ARBA" id="ARBA00022475"/>
    </source>
</evidence>
<feature type="transmembrane region" description="Helical" evidence="6">
    <location>
        <begin position="6"/>
        <end position="26"/>
    </location>
</feature>
<dbReference type="AlphaFoldDB" id="A0A6J6D1S6"/>
<evidence type="ECO:0000313" key="7">
    <source>
        <dbReference type="EMBL" id="CAB4557336.1"/>
    </source>
</evidence>
<protein>
    <submittedName>
        <fullName evidence="7">Unannotated protein</fullName>
    </submittedName>
</protein>
<dbReference type="PANTHER" id="PTHR30086:SF20">
    <property type="entry name" value="ARGININE EXPORTER PROTEIN ARGO-RELATED"/>
    <property type="match status" value="1"/>
</dbReference>
<dbReference type="PANTHER" id="PTHR30086">
    <property type="entry name" value="ARGININE EXPORTER PROTEIN ARGO"/>
    <property type="match status" value="1"/>
</dbReference>
<dbReference type="InterPro" id="IPR001123">
    <property type="entry name" value="LeuE-type"/>
</dbReference>
<keyword evidence="5 6" id="KW-0472">Membrane</keyword>
<reference evidence="7" key="1">
    <citation type="submission" date="2020-05" db="EMBL/GenBank/DDBJ databases">
        <authorList>
            <person name="Chiriac C."/>
            <person name="Salcher M."/>
            <person name="Ghai R."/>
            <person name="Kavagutti S V."/>
        </authorList>
    </citation>
    <scope>NUCLEOTIDE SEQUENCE</scope>
</reference>
<evidence type="ECO:0000256" key="3">
    <source>
        <dbReference type="ARBA" id="ARBA00022692"/>
    </source>
</evidence>